<reference evidence="3 4" key="1">
    <citation type="journal article" date="2019" name="Environ. Microbiol.">
        <title>Species interactions and distinct microbial communities in high Arctic permafrost affected cryosols are associated with the CH4 and CO2 gas fluxes.</title>
        <authorList>
            <person name="Altshuler I."/>
            <person name="Hamel J."/>
            <person name="Turney S."/>
            <person name="Magnuson E."/>
            <person name="Levesque R."/>
            <person name="Greer C."/>
            <person name="Whyte L.G."/>
        </authorList>
    </citation>
    <scope>NUCLEOTIDE SEQUENCE [LARGE SCALE GENOMIC DNA]</scope>
    <source>
        <strain evidence="3 4">S5.1</strain>
    </source>
</reference>
<dbReference type="AlphaFoldDB" id="A0A502CJU0"/>
<protein>
    <submittedName>
        <fullName evidence="3">Uncharacterized protein</fullName>
    </submittedName>
</protein>
<evidence type="ECO:0000256" key="1">
    <source>
        <dbReference type="SAM" id="MobiDB-lite"/>
    </source>
</evidence>
<accession>A0A502CJU0</accession>
<dbReference type="EMBL" id="RCZK01000004">
    <property type="protein sequence ID" value="TPG13002.1"/>
    <property type="molecule type" value="Genomic_DNA"/>
</dbReference>
<feature type="chain" id="PRO_5021404474" evidence="2">
    <location>
        <begin position="18"/>
        <end position="168"/>
    </location>
</feature>
<feature type="signal peptide" evidence="2">
    <location>
        <begin position="1"/>
        <end position="17"/>
    </location>
</feature>
<proteinExistence type="predicted"/>
<evidence type="ECO:0000256" key="2">
    <source>
        <dbReference type="SAM" id="SignalP"/>
    </source>
</evidence>
<keyword evidence="2" id="KW-0732">Signal</keyword>
<keyword evidence="4" id="KW-1185">Reference proteome</keyword>
<name>A0A502CJU0_9SPHN</name>
<dbReference type="PROSITE" id="PS51257">
    <property type="entry name" value="PROKAR_LIPOPROTEIN"/>
    <property type="match status" value="1"/>
</dbReference>
<comment type="caution">
    <text evidence="3">The sequence shown here is derived from an EMBL/GenBank/DDBJ whole genome shotgun (WGS) entry which is preliminary data.</text>
</comment>
<feature type="region of interest" description="Disordered" evidence="1">
    <location>
        <begin position="22"/>
        <end position="50"/>
    </location>
</feature>
<organism evidence="3 4">
    <name type="scientific">Sphingomonas oligophenolica</name>
    <dbReference type="NCBI Taxonomy" id="301154"/>
    <lineage>
        <taxon>Bacteria</taxon>
        <taxon>Pseudomonadati</taxon>
        <taxon>Pseudomonadota</taxon>
        <taxon>Alphaproteobacteria</taxon>
        <taxon>Sphingomonadales</taxon>
        <taxon>Sphingomonadaceae</taxon>
        <taxon>Sphingomonas</taxon>
    </lineage>
</organism>
<gene>
    <name evidence="3" type="ORF">EAH84_06140</name>
</gene>
<dbReference type="Proteomes" id="UP000318413">
    <property type="component" value="Unassembled WGS sequence"/>
</dbReference>
<evidence type="ECO:0000313" key="4">
    <source>
        <dbReference type="Proteomes" id="UP000318413"/>
    </source>
</evidence>
<sequence>MIAMRGIILTMALASLAACGSNDGGGNSSADSDVPSGAGQAQVPPDLTVDNSQRQVPVMLPSPAPLSSIPAAFQGRWGMVPADCDPKRDDNKGLMTITADRLSFYESRATIGSLQQVTPTKIQGLLSYSGEGQTWKKATSLTLQDAGKTLVREETDPVSADTYSKCPA</sequence>
<evidence type="ECO:0000313" key="3">
    <source>
        <dbReference type="EMBL" id="TPG13002.1"/>
    </source>
</evidence>